<feature type="compositionally biased region" description="Polar residues" evidence="1">
    <location>
        <begin position="408"/>
        <end position="418"/>
    </location>
</feature>
<feature type="region of interest" description="Disordered" evidence="1">
    <location>
        <begin position="312"/>
        <end position="479"/>
    </location>
</feature>
<feature type="compositionally biased region" description="Low complexity" evidence="1">
    <location>
        <begin position="7"/>
        <end position="21"/>
    </location>
</feature>
<reference evidence="2 3" key="1">
    <citation type="submission" date="2019-06" db="EMBL/GenBank/DDBJ databases">
        <authorList>
            <person name="Palmer J.M."/>
        </authorList>
    </citation>
    <scope>NUCLEOTIDE SEQUENCE [LARGE SCALE GENOMIC DNA]</scope>
    <source>
        <strain evidence="2 3">TWF788</strain>
    </source>
</reference>
<feature type="compositionally biased region" description="Basic and acidic residues" evidence="1">
    <location>
        <begin position="454"/>
        <end position="468"/>
    </location>
</feature>
<organism evidence="2 3">
    <name type="scientific">Orbilia oligospora</name>
    <name type="common">Nematode-trapping fungus</name>
    <name type="synonym">Arthrobotrys oligospora</name>
    <dbReference type="NCBI Taxonomy" id="2813651"/>
    <lineage>
        <taxon>Eukaryota</taxon>
        <taxon>Fungi</taxon>
        <taxon>Dikarya</taxon>
        <taxon>Ascomycota</taxon>
        <taxon>Pezizomycotina</taxon>
        <taxon>Orbiliomycetes</taxon>
        <taxon>Orbiliales</taxon>
        <taxon>Orbiliaceae</taxon>
        <taxon>Orbilia</taxon>
    </lineage>
</organism>
<gene>
    <name evidence="2" type="ORF">TWF788_009078</name>
</gene>
<comment type="caution">
    <text evidence="2">The sequence shown here is derived from an EMBL/GenBank/DDBJ whole genome shotgun (WGS) entry which is preliminary data.</text>
</comment>
<dbReference type="AlphaFoldDB" id="A0A7C8UA47"/>
<evidence type="ECO:0000256" key="1">
    <source>
        <dbReference type="SAM" id="MobiDB-lite"/>
    </source>
</evidence>
<evidence type="ECO:0000313" key="3">
    <source>
        <dbReference type="Proteomes" id="UP000479691"/>
    </source>
</evidence>
<sequence>MHSTKTNSNLNSNSNSNSNCNQSNIPIPIQILPTVNRNYITSTAAVNKKHRRAASFPFPTTTTTTTIPTLTTQLSPHYHSLTSNVVNYSNSPQQDLYQQALERSTAISNRSLLYPASINTGAISSHAQATPSSYLDLQSPDYLYSYYYYNQPKMAAYPRDIPSWAGQQAQASYYYTASPASHMPPTSSPRALAAPRSSPPMYDQVLPTMLPSPIPESYMHHTFRDFASHAYRCDVCYDPLRVHLEGRQLCSRGHKLARKVSKALYEEANDQYRRSKSTRRRTDGWQSIEVDIPKGCEVVRALINAMERGLNINSRPEGTTATTSVPATPATPTTRTYFDDAMLAQYQRRPGPSSDEELYSRSRSRHREEPEAGVRSRSTKRSSSVGNAGRKPVVIGIQERERRPYGGASSSNGSTDSGYDTAPGSPDNFRRGSQYAEDMKRRKERPKSILKKTVSFEREHLLERDPKTPRSPTKTTNQEKYVFFNISGECLAPGFD</sequence>
<name>A0A7C8UA47_ORBOL</name>
<feature type="compositionally biased region" description="Low complexity" evidence="1">
    <location>
        <begin position="319"/>
        <end position="336"/>
    </location>
</feature>
<proteinExistence type="predicted"/>
<dbReference type="Proteomes" id="UP000479691">
    <property type="component" value="Unassembled WGS sequence"/>
</dbReference>
<feature type="compositionally biased region" description="Polar residues" evidence="1">
    <location>
        <begin position="470"/>
        <end position="479"/>
    </location>
</feature>
<accession>A0A7C8UA47</accession>
<evidence type="ECO:0000313" key="2">
    <source>
        <dbReference type="EMBL" id="KAF3190278.1"/>
    </source>
</evidence>
<feature type="region of interest" description="Disordered" evidence="1">
    <location>
        <begin position="1"/>
        <end position="21"/>
    </location>
</feature>
<protein>
    <submittedName>
        <fullName evidence="2">Uncharacterized protein</fullName>
    </submittedName>
</protein>
<dbReference type="EMBL" id="JAABOE010000006">
    <property type="protein sequence ID" value="KAF3190278.1"/>
    <property type="molecule type" value="Genomic_DNA"/>
</dbReference>